<evidence type="ECO:0000313" key="1">
    <source>
        <dbReference type="EMBL" id="TVO51400.1"/>
    </source>
</evidence>
<dbReference type="AlphaFoldDB" id="A0A557QER6"/>
<dbReference type="Gene3D" id="2.30.110.10">
    <property type="entry name" value="Electron Transport, Fmn-binding Protein, Chain A"/>
    <property type="match status" value="1"/>
</dbReference>
<dbReference type="Proteomes" id="UP000319502">
    <property type="component" value="Unassembled WGS sequence"/>
</dbReference>
<comment type="caution">
    <text evidence="1">The sequence shown here is derived from an EMBL/GenBank/DDBJ whole genome shotgun (WGS) entry which is preliminary data.</text>
</comment>
<dbReference type="OrthoDB" id="334393at2"/>
<protein>
    <recommendedName>
        <fullName evidence="3">Pyridoxamine 5'-phosphate oxidase family protein</fullName>
    </recommendedName>
</protein>
<reference evidence="1 2" key="1">
    <citation type="submission" date="2019-07" db="EMBL/GenBank/DDBJ databases">
        <title>The pathways for chlorine oxyanion respiration interact through the shared metabolite chlorate.</title>
        <authorList>
            <person name="Barnum T.P."/>
            <person name="Cheng Y."/>
            <person name="Hill K.A."/>
            <person name="Lucas L.N."/>
            <person name="Carlson H.K."/>
            <person name="Coates J.D."/>
        </authorList>
    </citation>
    <scope>NUCLEOTIDE SEQUENCE [LARGE SCALE GENOMIC DNA]</scope>
    <source>
        <strain evidence="1 2">SFB-3</strain>
    </source>
</reference>
<dbReference type="InterPro" id="IPR012349">
    <property type="entry name" value="Split_barrel_FMN-bd"/>
</dbReference>
<name>A0A557QER6_9RHOO</name>
<proteinExistence type="predicted"/>
<keyword evidence="2" id="KW-1185">Reference proteome</keyword>
<sequence>MTSPTVLTPALADFVTSHLSIHLAASDDRGFATLVRGLGCRRDPTAAGRLRMLVAAPQAEPVLRALATNGRIAVVFSEPESHRTVQLKGHDAHRVERDPDDTALLAPYIDTMVNRLATVGTPEAFVRALLHCPTEALCIVRFTPDEVFGQTPGPQAGQRLATGCALP</sequence>
<organism evidence="1 2">
    <name type="scientific">Denitromonas halophila</name>
    <dbReference type="NCBI Taxonomy" id="1629404"/>
    <lineage>
        <taxon>Bacteria</taxon>
        <taxon>Pseudomonadati</taxon>
        <taxon>Pseudomonadota</taxon>
        <taxon>Betaproteobacteria</taxon>
        <taxon>Rhodocyclales</taxon>
        <taxon>Zoogloeaceae</taxon>
        <taxon>Denitromonas</taxon>
    </lineage>
</organism>
<dbReference type="EMBL" id="VMNK01000020">
    <property type="protein sequence ID" value="TVO51400.1"/>
    <property type="molecule type" value="Genomic_DNA"/>
</dbReference>
<dbReference type="SUPFAM" id="SSF50475">
    <property type="entry name" value="FMN-binding split barrel"/>
    <property type="match status" value="1"/>
</dbReference>
<evidence type="ECO:0008006" key="3">
    <source>
        <dbReference type="Google" id="ProtNLM"/>
    </source>
</evidence>
<evidence type="ECO:0000313" key="2">
    <source>
        <dbReference type="Proteomes" id="UP000319502"/>
    </source>
</evidence>
<gene>
    <name evidence="1" type="ORF">FHP91_19705</name>
</gene>
<dbReference type="RefSeq" id="WP_144311213.1">
    <property type="nucleotide sequence ID" value="NZ_VMNK01000020.1"/>
</dbReference>
<accession>A0A557QER6</accession>